<name>A0A9D4EVN1_DREPO</name>
<feature type="domain" description="Rho-GAP" evidence="1">
    <location>
        <begin position="1"/>
        <end position="47"/>
    </location>
</feature>
<protein>
    <recommendedName>
        <fullName evidence="1">Rho-GAP domain-containing protein</fullName>
    </recommendedName>
</protein>
<dbReference type="SUPFAM" id="SSF48350">
    <property type="entry name" value="GTPase activation domain, GAP"/>
    <property type="match status" value="1"/>
</dbReference>
<keyword evidence="3" id="KW-1185">Reference proteome</keyword>
<dbReference type="PROSITE" id="PS50238">
    <property type="entry name" value="RHOGAP"/>
    <property type="match status" value="1"/>
</dbReference>
<dbReference type="EMBL" id="JAIWYP010000008">
    <property type="protein sequence ID" value="KAH3785291.1"/>
    <property type="molecule type" value="Genomic_DNA"/>
</dbReference>
<dbReference type="GO" id="GO:0007165">
    <property type="term" value="P:signal transduction"/>
    <property type="evidence" value="ECO:0007669"/>
    <property type="project" value="InterPro"/>
</dbReference>
<evidence type="ECO:0000259" key="1">
    <source>
        <dbReference type="PROSITE" id="PS50238"/>
    </source>
</evidence>
<gene>
    <name evidence="2" type="ORF">DPMN_163376</name>
</gene>
<dbReference type="Gene3D" id="1.10.555.10">
    <property type="entry name" value="Rho GTPase activation protein"/>
    <property type="match status" value="1"/>
</dbReference>
<dbReference type="Proteomes" id="UP000828390">
    <property type="component" value="Unassembled WGS sequence"/>
</dbReference>
<organism evidence="2 3">
    <name type="scientific">Dreissena polymorpha</name>
    <name type="common">Zebra mussel</name>
    <name type="synonym">Mytilus polymorpha</name>
    <dbReference type="NCBI Taxonomy" id="45954"/>
    <lineage>
        <taxon>Eukaryota</taxon>
        <taxon>Metazoa</taxon>
        <taxon>Spiralia</taxon>
        <taxon>Lophotrochozoa</taxon>
        <taxon>Mollusca</taxon>
        <taxon>Bivalvia</taxon>
        <taxon>Autobranchia</taxon>
        <taxon>Heteroconchia</taxon>
        <taxon>Euheterodonta</taxon>
        <taxon>Imparidentia</taxon>
        <taxon>Neoheterodontei</taxon>
        <taxon>Myida</taxon>
        <taxon>Dreissenoidea</taxon>
        <taxon>Dreissenidae</taxon>
        <taxon>Dreissena</taxon>
    </lineage>
</organism>
<evidence type="ECO:0000313" key="2">
    <source>
        <dbReference type="EMBL" id="KAH3785291.1"/>
    </source>
</evidence>
<dbReference type="InterPro" id="IPR008936">
    <property type="entry name" value="Rho_GTPase_activation_prot"/>
</dbReference>
<reference evidence="2" key="1">
    <citation type="journal article" date="2019" name="bioRxiv">
        <title>The Genome of the Zebra Mussel, Dreissena polymorpha: A Resource for Invasive Species Research.</title>
        <authorList>
            <person name="McCartney M.A."/>
            <person name="Auch B."/>
            <person name="Kono T."/>
            <person name="Mallez S."/>
            <person name="Zhang Y."/>
            <person name="Obille A."/>
            <person name="Becker A."/>
            <person name="Abrahante J.E."/>
            <person name="Garbe J."/>
            <person name="Badalamenti J.P."/>
            <person name="Herman A."/>
            <person name="Mangelson H."/>
            <person name="Liachko I."/>
            <person name="Sullivan S."/>
            <person name="Sone E.D."/>
            <person name="Koren S."/>
            <person name="Silverstein K.A.T."/>
            <person name="Beckman K.B."/>
            <person name="Gohl D.M."/>
        </authorList>
    </citation>
    <scope>NUCLEOTIDE SEQUENCE</scope>
    <source>
        <strain evidence="2">Duluth1</strain>
        <tissue evidence="2">Whole animal</tissue>
    </source>
</reference>
<sequence length="91" mass="10017">MSAESLGIIFAPSLICPRKLAPEAMQDALATQSKAVAMMIENSGAVFEVPRELADDVAHFWRVMEDVLDGSKSCEDRVNIRKSMVRRCCGD</sequence>
<comment type="caution">
    <text evidence="2">The sequence shown here is derived from an EMBL/GenBank/DDBJ whole genome shotgun (WGS) entry which is preliminary data.</text>
</comment>
<evidence type="ECO:0000313" key="3">
    <source>
        <dbReference type="Proteomes" id="UP000828390"/>
    </source>
</evidence>
<dbReference type="InterPro" id="IPR000198">
    <property type="entry name" value="RhoGAP_dom"/>
</dbReference>
<dbReference type="AlphaFoldDB" id="A0A9D4EVN1"/>
<accession>A0A9D4EVN1</accession>
<proteinExistence type="predicted"/>
<reference evidence="2" key="2">
    <citation type="submission" date="2020-11" db="EMBL/GenBank/DDBJ databases">
        <authorList>
            <person name="McCartney M.A."/>
            <person name="Auch B."/>
            <person name="Kono T."/>
            <person name="Mallez S."/>
            <person name="Becker A."/>
            <person name="Gohl D.M."/>
            <person name="Silverstein K.A.T."/>
            <person name="Koren S."/>
            <person name="Bechman K.B."/>
            <person name="Herman A."/>
            <person name="Abrahante J.E."/>
            <person name="Garbe J."/>
        </authorList>
    </citation>
    <scope>NUCLEOTIDE SEQUENCE</scope>
    <source>
        <strain evidence="2">Duluth1</strain>
        <tissue evidence="2">Whole animal</tissue>
    </source>
</reference>